<evidence type="ECO:0000259" key="11">
    <source>
        <dbReference type="PROSITE" id="PS50109"/>
    </source>
</evidence>
<dbReference type="InterPro" id="IPR003660">
    <property type="entry name" value="HAMP_dom"/>
</dbReference>
<keyword evidence="6" id="KW-0812">Transmembrane</keyword>
<dbReference type="SMART" id="SM00304">
    <property type="entry name" value="HAMP"/>
    <property type="match status" value="1"/>
</dbReference>
<dbReference type="InterPro" id="IPR036890">
    <property type="entry name" value="HATPase_C_sf"/>
</dbReference>
<comment type="caution">
    <text evidence="13">The sequence shown here is derived from an EMBL/GenBank/DDBJ whole genome shotgun (WGS) entry which is preliminary data.</text>
</comment>
<dbReference type="CDD" id="cd06225">
    <property type="entry name" value="HAMP"/>
    <property type="match status" value="1"/>
</dbReference>
<evidence type="ECO:0000256" key="3">
    <source>
        <dbReference type="ARBA" id="ARBA00012438"/>
    </source>
</evidence>
<dbReference type="SMART" id="SM00388">
    <property type="entry name" value="HisKA"/>
    <property type="match status" value="1"/>
</dbReference>
<dbReference type="SUPFAM" id="SSF55874">
    <property type="entry name" value="ATPase domain of HSP90 chaperone/DNA topoisomerase II/histidine kinase"/>
    <property type="match status" value="1"/>
</dbReference>
<keyword evidence="10" id="KW-0472">Membrane</keyword>
<dbReference type="EMBL" id="AENY02000003">
    <property type="protein sequence ID" value="EKP94042.1"/>
    <property type="molecule type" value="Genomic_DNA"/>
</dbReference>
<keyword evidence="5" id="KW-0808">Transferase</keyword>
<dbReference type="GO" id="GO:0000155">
    <property type="term" value="F:phosphorelay sensor kinase activity"/>
    <property type="evidence" value="ECO:0007669"/>
    <property type="project" value="InterPro"/>
</dbReference>
<reference evidence="13" key="1">
    <citation type="submission" date="2010-10" db="EMBL/GenBank/DDBJ databases">
        <authorList>
            <consortium name="US DOE Joint Genome Institute (JGI-PGF)"/>
            <person name="Lucas S."/>
            <person name="Copeland A."/>
            <person name="Lapidus A."/>
            <person name="Bruce D."/>
            <person name="Goodwin L."/>
            <person name="Pitluck S."/>
            <person name="Kyrpides N."/>
            <person name="Mavromatis K."/>
            <person name="Detter J.C."/>
            <person name="Han C."/>
            <person name="Land M."/>
            <person name="Hauser L."/>
            <person name="Markowitz V."/>
            <person name="Cheng J.-F."/>
            <person name="Hugenholtz P."/>
            <person name="Woyke T."/>
            <person name="Wu D."/>
            <person name="Pukall R."/>
            <person name="Wahrenburg C."/>
            <person name="Brambilla E."/>
            <person name="Klenk H.-P."/>
            <person name="Eisen J.A."/>
        </authorList>
    </citation>
    <scope>NUCLEOTIDE SEQUENCE [LARGE SCALE GENOMIC DNA]</scope>
    <source>
        <strain evidence="13">DSM 13965</strain>
    </source>
</reference>
<dbReference type="InterPro" id="IPR036097">
    <property type="entry name" value="HisK_dim/P_sf"/>
</dbReference>
<dbReference type="eggNOG" id="COG3850">
    <property type="taxonomic scope" value="Bacteria"/>
</dbReference>
<name>K6PMF1_9FIRM</name>
<organism evidence="13 14">
    <name type="scientific">Thermaerobacter subterraneus DSM 13965</name>
    <dbReference type="NCBI Taxonomy" id="867903"/>
    <lineage>
        <taxon>Bacteria</taxon>
        <taxon>Bacillati</taxon>
        <taxon>Bacillota</taxon>
        <taxon>Clostridia</taxon>
        <taxon>Eubacteriales</taxon>
        <taxon>Clostridiales Family XVII. Incertae Sedis</taxon>
        <taxon>Thermaerobacter</taxon>
    </lineage>
</organism>
<dbReference type="SUPFAM" id="SSF47384">
    <property type="entry name" value="Homodimeric domain of signal transducing histidine kinase"/>
    <property type="match status" value="1"/>
</dbReference>
<evidence type="ECO:0000256" key="9">
    <source>
        <dbReference type="ARBA" id="ARBA00023012"/>
    </source>
</evidence>
<dbReference type="Proteomes" id="UP000005710">
    <property type="component" value="Unassembled WGS sequence"/>
</dbReference>
<dbReference type="EC" id="2.7.13.3" evidence="3"/>
<protein>
    <recommendedName>
        <fullName evidence="3">histidine kinase</fullName>
        <ecNumber evidence="3">2.7.13.3</ecNumber>
    </recommendedName>
</protein>
<reference evidence="13" key="2">
    <citation type="submission" date="2012-10" db="EMBL/GenBank/DDBJ databases">
        <title>Improved high-quality draft of Thermaerobacter subterraneus C21, DSM 13965.</title>
        <authorList>
            <consortium name="DOE Joint Genome Institute"/>
            <person name="Eisen J."/>
            <person name="Huntemann M."/>
            <person name="Wei C.-L."/>
            <person name="Han J."/>
            <person name="Detter J.C."/>
            <person name="Han C."/>
            <person name="Tapia R."/>
            <person name="Chen A."/>
            <person name="Kyrpides N."/>
            <person name="Mavromatis K."/>
            <person name="Markowitz V."/>
            <person name="Szeto E."/>
            <person name="Ivanova N."/>
            <person name="Mikhailova N."/>
            <person name="Ovchinnikova G."/>
            <person name="Pagani I."/>
            <person name="Pati A."/>
            <person name="Goodwin L."/>
            <person name="Nordberg H.P."/>
            <person name="Cantor M.N."/>
            <person name="Hua S.X."/>
            <person name="Woyke T."/>
            <person name="Eisen J."/>
            <person name="Klenk H.-P."/>
        </authorList>
    </citation>
    <scope>NUCLEOTIDE SEQUENCE [LARGE SCALE GENOMIC DNA]</scope>
    <source>
        <strain evidence="13">DSM 13965</strain>
    </source>
</reference>
<gene>
    <name evidence="13" type="ORF">ThesuDRAFT_01766</name>
</gene>
<dbReference type="CDD" id="cd00082">
    <property type="entry name" value="HisKA"/>
    <property type="match status" value="1"/>
</dbReference>
<dbReference type="Pfam" id="PF02518">
    <property type="entry name" value="HATPase_c"/>
    <property type="match status" value="1"/>
</dbReference>
<dbReference type="STRING" id="867903.ThesuDRAFT_01766"/>
<dbReference type="AlphaFoldDB" id="K6PMF1"/>
<dbReference type="Pfam" id="PF00672">
    <property type="entry name" value="HAMP"/>
    <property type="match status" value="1"/>
</dbReference>
<dbReference type="RefSeq" id="WP_006904042.1">
    <property type="nucleotide sequence ID" value="NZ_JH976535.1"/>
</dbReference>
<keyword evidence="4" id="KW-0597">Phosphoprotein</keyword>
<evidence type="ECO:0000313" key="14">
    <source>
        <dbReference type="Proteomes" id="UP000005710"/>
    </source>
</evidence>
<dbReference type="PANTHER" id="PTHR45436:SF5">
    <property type="entry name" value="SENSOR HISTIDINE KINASE TRCS"/>
    <property type="match status" value="1"/>
</dbReference>
<comment type="subcellular location">
    <subcellularLocation>
        <location evidence="2">Membrane</location>
    </subcellularLocation>
</comment>
<dbReference type="Gene3D" id="3.30.565.10">
    <property type="entry name" value="Histidine kinase-like ATPase, C-terminal domain"/>
    <property type="match status" value="1"/>
</dbReference>
<dbReference type="PRINTS" id="PR00344">
    <property type="entry name" value="BCTRLSENSOR"/>
</dbReference>
<dbReference type="InterPro" id="IPR004358">
    <property type="entry name" value="Sig_transdc_His_kin-like_C"/>
</dbReference>
<proteinExistence type="predicted"/>
<dbReference type="InterPro" id="IPR003594">
    <property type="entry name" value="HATPase_dom"/>
</dbReference>
<dbReference type="eggNOG" id="COG5002">
    <property type="taxonomic scope" value="Bacteria"/>
</dbReference>
<dbReference type="Pfam" id="PF00512">
    <property type="entry name" value="HisKA"/>
    <property type="match status" value="1"/>
</dbReference>
<evidence type="ECO:0000256" key="10">
    <source>
        <dbReference type="ARBA" id="ARBA00023136"/>
    </source>
</evidence>
<dbReference type="PROSITE" id="PS50885">
    <property type="entry name" value="HAMP"/>
    <property type="match status" value="1"/>
</dbReference>
<evidence type="ECO:0000256" key="1">
    <source>
        <dbReference type="ARBA" id="ARBA00000085"/>
    </source>
</evidence>
<dbReference type="FunFam" id="1.10.287.130:FF:000001">
    <property type="entry name" value="Two-component sensor histidine kinase"/>
    <property type="match status" value="1"/>
</dbReference>
<dbReference type="PROSITE" id="PS50109">
    <property type="entry name" value="HIS_KIN"/>
    <property type="match status" value="1"/>
</dbReference>
<evidence type="ECO:0000256" key="8">
    <source>
        <dbReference type="ARBA" id="ARBA00022989"/>
    </source>
</evidence>
<feature type="domain" description="Histidine kinase" evidence="11">
    <location>
        <begin position="253"/>
        <end position="466"/>
    </location>
</feature>
<dbReference type="InterPro" id="IPR050428">
    <property type="entry name" value="TCS_sensor_his_kinase"/>
</dbReference>
<dbReference type="SMART" id="SM00387">
    <property type="entry name" value="HATPase_c"/>
    <property type="match status" value="1"/>
</dbReference>
<evidence type="ECO:0000259" key="12">
    <source>
        <dbReference type="PROSITE" id="PS50885"/>
    </source>
</evidence>
<evidence type="ECO:0000256" key="2">
    <source>
        <dbReference type="ARBA" id="ARBA00004370"/>
    </source>
</evidence>
<evidence type="ECO:0000256" key="7">
    <source>
        <dbReference type="ARBA" id="ARBA00022777"/>
    </source>
</evidence>
<evidence type="ECO:0000256" key="6">
    <source>
        <dbReference type="ARBA" id="ARBA00022692"/>
    </source>
</evidence>
<comment type="catalytic activity">
    <reaction evidence="1">
        <text>ATP + protein L-histidine = ADP + protein N-phospho-L-histidine.</text>
        <dbReference type="EC" id="2.7.13.3"/>
    </reaction>
</comment>
<dbReference type="InterPro" id="IPR003661">
    <property type="entry name" value="HisK_dim/P_dom"/>
</dbReference>
<dbReference type="SUPFAM" id="SSF158472">
    <property type="entry name" value="HAMP domain-like"/>
    <property type="match status" value="1"/>
</dbReference>
<dbReference type="HOGENOM" id="CLU_000445_89_6_9"/>
<keyword evidence="14" id="KW-1185">Reference proteome</keyword>
<keyword evidence="9" id="KW-0902">Two-component regulatory system</keyword>
<evidence type="ECO:0000256" key="5">
    <source>
        <dbReference type="ARBA" id="ARBA00022679"/>
    </source>
</evidence>
<keyword evidence="8" id="KW-1133">Transmembrane helix</keyword>
<feature type="domain" description="HAMP" evidence="12">
    <location>
        <begin position="192"/>
        <end position="245"/>
    </location>
</feature>
<keyword evidence="7 13" id="KW-0418">Kinase</keyword>
<sequence length="466" mass="49305">MVWFGAVMAVVVLVGSMASYAFHARAHYEAIDRALITAAAVTAADPAASAHLGHLAGQQGVALALRLYARDGQLLQRSPDDVAPPVNPQAVLDRPEGPAYGFVPALAPSIVEVPRSTAGAFATIHDGRQRWRVFVHPVERGGDPTGAGPGFVVTLSPLGGLDASMADFRVLLTGLGALGLVVAGVGSWAVAGSALRPVARLTETARAIASSRDLSRRVQATGRDELAMLASTFNQMLDSIETAYRLQQRFVADASHELRAPLTAILGNLDLLRRRPGLPPEEQARALEEARSEAERLSRLVADLLSLARADAGVPLVIKPFDVDAVVLEAFQEARRLARGQELVLDPLEPVHVPGDRDRIKQLLLILLDNAIKYTPAGGRITLGLRGAGDGGAILTVADTGVGIPPADLPHVFERFYRADPARSRDPGGTGLGLPIARWIVEQHQGHITIDSAPGRGTTVTVRLPG</sequence>
<evidence type="ECO:0000256" key="4">
    <source>
        <dbReference type="ARBA" id="ARBA00022553"/>
    </source>
</evidence>
<dbReference type="Gene3D" id="6.10.340.10">
    <property type="match status" value="1"/>
</dbReference>
<accession>K6PMF1</accession>
<dbReference type="OrthoDB" id="112712at2"/>
<dbReference type="CDD" id="cd00075">
    <property type="entry name" value="HATPase"/>
    <property type="match status" value="1"/>
</dbReference>
<dbReference type="InterPro" id="IPR005467">
    <property type="entry name" value="His_kinase_dom"/>
</dbReference>
<dbReference type="GO" id="GO:0005886">
    <property type="term" value="C:plasma membrane"/>
    <property type="evidence" value="ECO:0007669"/>
    <property type="project" value="TreeGrafter"/>
</dbReference>
<dbReference type="PANTHER" id="PTHR45436">
    <property type="entry name" value="SENSOR HISTIDINE KINASE YKOH"/>
    <property type="match status" value="1"/>
</dbReference>
<dbReference type="FunFam" id="3.30.565.10:FF:000006">
    <property type="entry name" value="Sensor histidine kinase WalK"/>
    <property type="match status" value="1"/>
</dbReference>
<evidence type="ECO:0000313" key="13">
    <source>
        <dbReference type="EMBL" id="EKP94042.1"/>
    </source>
</evidence>
<dbReference type="Gene3D" id="1.10.287.130">
    <property type="match status" value="1"/>
</dbReference>